<dbReference type="Pfam" id="PF09718">
    <property type="entry name" value="Tape_meas_lam_C"/>
    <property type="match status" value="1"/>
</dbReference>
<dbReference type="OrthoDB" id="79849at2"/>
<evidence type="ECO:0000256" key="1">
    <source>
        <dbReference type="SAM" id="Coils"/>
    </source>
</evidence>
<dbReference type="InterPro" id="IPR006431">
    <property type="entry name" value="Phage_tape_meas_C"/>
</dbReference>
<keyword evidence="5" id="KW-1185">Reference proteome</keyword>
<dbReference type="EMBL" id="UHIC01000001">
    <property type="protein sequence ID" value="SUO95281.1"/>
    <property type="molecule type" value="Genomic_DNA"/>
</dbReference>
<gene>
    <name evidence="4" type="ORF">NCTC13337_01194</name>
</gene>
<protein>
    <submittedName>
        <fullName evidence="4">Phage-related protein</fullName>
    </submittedName>
</protein>
<keyword evidence="1" id="KW-0175">Coiled coil</keyword>
<name>A0A380MU86_9GAMM</name>
<proteinExistence type="predicted"/>
<reference evidence="4 5" key="1">
    <citation type="submission" date="2018-06" db="EMBL/GenBank/DDBJ databases">
        <authorList>
            <consortium name="Pathogen Informatics"/>
            <person name="Doyle S."/>
        </authorList>
    </citation>
    <scope>NUCLEOTIDE SEQUENCE [LARGE SCALE GENOMIC DNA]</scope>
    <source>
        <strain evidence="4 5">NCTC13337</strain>
    </source>
</reference>
<dbReference type="RefSeq" id="WP_072576171.1">
    <property type="nucleotide sequence ID" value="NZ_LWHB01000054.1"/>
</dbReference>
<dbReference type="AlphaFoldDB" id="A0A380MU86"/>
<organism evidence="4 5">
    <name type="scientific">Suttonella ornithocola</name>
    <dbReference type="NCBI Taxonomy" id="279832"/>
    <lineage>
        <taxon>Bacteria</taxon>
        <taxon>Pseudomonadati</taxon>
        <taxon>Pseudomonadota</taxon>
        <taxon>Gammaproteobacteria</taxon>
        <taxon>Cardiobacteriales</taxon>
        <taxon>Cardiobacteriaceae</taxon>
        <taxon>Suttonella</taxon>
    </lineage>
</organism>
<feature type="compositionally biased region" description="Gly residues" evidence="2">
    <location>
        <begin position="434"/>
        <end position="448"/>
    </location>
</feature>
<evidence type="ECO:0000256" key="2">
    <source>
        <dbReference type="SAM" id="MobiDB-lite"/>
    </source>
</evidence>
<feature type="domain" description="Bacteriophage tail tape measure C-terminal" evidence="3">
    <location>
        <begin position="616"/>
        <end position="689"/>
    </location>
</feature>
<evidence type="ECO:0000259" key="3">
    <source>
        <dbReference type="Pfam" id="PF09718"/>
    </source>
</evidence>
<evidence type="ECO:0000313" key="5">
    <source>
        <dbReference type="Proteomes" id="UP000254601"/>
    </source>
</evidence>
<sequence length="850" mass="90653">MATTSLGRLTLDLIARTGNFTDGMSRAERATDDWRKKVQRNAKLAAAAMAGVGTAVGYWIKNGVEDALQKADEMSKIASRVGVATESIAGLQMAFEMGGSSTEEMEKSLIKLADQAAKGNKAFEALGIKVRDSSGNLINSRELLAQVADKFAATSDGASKTALAVQLFGKAGASIIPILNGGSEGLREMDEQARKLGLTVDTETGKAVEEFNDRMDMFKRQAEGTKMQLMQGLLPSLNALSDAFLDTKDGSDTAKNAGAALGEVLVSLAKIAAEVTAAFKILGIEIGHAMTRASLWLDKNKEQNEIVAKGKADFSEQWKAIDDNRKARIKAAKEAGKYTEEMRKQINAEARAAREALGNIDAFNAKAIAESNKRYENAVKAAIETRKEMRSETEETFKKITNALQGGNTGIVKSEKPQRKPPQMPSIDDPASKGGKGGKGSKKSGGGKSSAQSSIENFARMMQQMQSEAAKLTEQFESMRVNDGLVSSYTKLSDLQRDMIFNADRYKGISEQQANALKRQAAQLDTISQKLAISHYAHDAKKRLDDMEFEISLTGKTAKEIERLRFIRDLEAQAKEKSIGMSRENIELLKAETVQIIARYDAIQQKAQEALPDSNDWLAGISAGFSNFTKDAESLHDTMQSLTVNGIEGVGNALTSLVTTGKANFRDFAVSLLGDIAKLMAKLAMTQLLMKTIGFIGGGAGGGGGINASAWGAGSFNFGGGGLNFAYANGGAFKNGVQFFASGGVFDSPTAFKTAQGLGVLGEAGPEAIMPLRRGRDGKLGIAAAGAVGGQNITINHTLIVNQADGSSKTESDAPAQYKQLMDSHFDKRLAENLRPGGALDIAIKQKAGK</sequence>
<feature type="coiled-coil region" evidence="1">
    <location>
        <begin position="455"/>
        <end position="482"/>
    </location>
</feature>
<evidence type="ECO:0000313" key="4">
    <source>
        <dbReference type="EMBL" id="SUO95281.1"/>
    </source>
</evidence>
<accession>A0A380MU86</accession>
<feature type="region of interest" description="Disordered" evidence="2">
    <location>
        <begin position="400"/>
        <end position="452"/>
    </location>
</feature>
<dbReference type="Proteomes" id="UP000254601">
    <property type="component" value="Unassembled WGS sequence"/>
</dbReference>